<feature type="transmembrane region" description="Helical" evidence="1">
    <location>
        <begin position="78"/>
        <end position="97"/>
    </location>
</feature>
<dbReference type="Pfam" id="PF02517">
    <property type="entry name" value="Rce1-like"/>
    <property type="match status" value="1"/>
</dbReference>
<keyword evidence="4" id="KW-1185">Reference proteome</keyword>
<name>A0A5P8E7D3_9BACT</name>
<dbReference type="OrthoDB" id="158986at2"/>
<protein>
    <submittedName>
        <fullName evidence="3">CPBP family intramembrane metalloprotease</fullName>
    </submittedName>
</protein>
<proteinExistence type="predicted"/>
<sequence>MKKSILAIVIFFAVQMIALISAMAYVAVQKGASFASIDLNAPQNIEVLGFSLLFSNLTIALLITLMNRNLVPNVRPALTARNLFLTIISMVLMAFALSMMLEPINDMDGGTSAQFKAMENSAVCIVAICFMGPIAEELTFRYGILANLRASGVKPVLAVIVSATVFAIVHLNIFQGISAFIFGLLLGYIYIKTGSILFCIVGHIVNNSLAMISLHYPEMEQSMTSASYALTIPMSAALLLAAVICVSKLKNPYCIADENRED</sequence>
<keyword evidence="3" id="KW-0378">Hydrolase</keyword>
<dbReference type="GO" id="GO:0006508">
    <property type="term" value="P:proteolysis"/>
    <property type="evidence" value="ECO:0007669"/>
    <property type="project" value="UniProtKB-KW"/>
</dbReference>
<dbReference type="InterPro" id="IPR052710">
    <property type="entry name" value="CAAX_protease"/>
</dbReference>
<feature type="transmembrane region" description="Helical" evidence="1">
    <location>
        <begin position="226"/>
        <end position="244"/>
    </location>
</feature>
<dbReference type="GO" id="GO:0004175">
    <property type="term" value="F:endopeptidase activity"/>
    <property type="evidence" value="ECO:0007669"/>
    <property type="project" value="UniProtKB-ARBA"/>
</dbReference>
<dbReference type="PANTHER" id="PTHR36435">
    <property type="entry name" value="SLR1288 PROTEIN"/>
    <property type="match status" value="1"/>
</dbReference>
<keyword evidence="1" id="KW-0812">Transmembrane</keyword>
<keyword evidence="3" id="KW-0645">Protease</keyword>
<feature type="transmembrane region" description="Helical" evidence="1">
    <location>
        <begin position="5"/>
        <end position="27"/>
    </location>
</feature>
<evidence type="ECO:0000313" key="4">
    <source>
        <dbReference type="Proteomes" id="UP000249375"/>
    </source>
</evidence>
<keyword evidence="1" id="KW-0472">Membrane</keyword>
<feature type="domain" description="CAAX prenyl protease 2/Lysostaphin resistance protein A-like" evidence="2">
    <location>
        <begin position="121"/>
        <end position="208"/>
    </location>
</feature>
<keyword evidence="3" id="KW-0482">Metalloprotease</keyword>
<dbReference type="EMBL" id="CP033459">
    <property type="protein sequence ID" value="QFQ12959.1"/>
    <property type="molecule type" value="Genomic_DNA"/>
</dbReference>
<dbReference type="InterPro" id="IPR003675">
    <property type="entry name" value="Rce1/LyrA-like_dom"/>
</dbReference>
<keyword evidence="1" id="KW-1133">Transmembrane helix</keyword>
<dbReference type="AlphaFoldDB" id="A0A5P8E7D3"/>
<organism evidence="3 4">
    <name type="scientific">Pseudoprevotella muciniphila</name>
    <dbReference type="NCBI Taxonomy" id="2133944"/>
    <lineage>
        <taxon>Bacteria</taxon>
        <taxon>Pseudomonadati</taxon>
        <taxon>Bacteroidota</taxon>
        <taxon>Bacteroidia</taxon>
        <taxon>Bacteroidales</taxon>
        <taxon>Prevotellaceae</taxon>
        <taxon>Pseudoprevotella</taxon>
    </lineage>
</organism>
<reference evidence="3 4" key="1">
    <citation type="submission" date="2018-11" db="EMBL/GenBank/DDBJ databases">
        <authorList>
            <person name="Na S.W."/>
            <person name="Baik M."/>
        </authorList>
    </citation>
    <scope>NUCLEOTIDE SEQUENCE [LARGE SCALE GENOMIC DNA]</scope>
    <source>
        <strain evidence="3 4">E39</strain>
    </source>
</reference>
<dbReference type="KEGG" id="alq:C7Y71_007975"/>
<feature type="transmembrane region" description="Helical" evidence="1">
    <location>
        <begin position="156"/>
        <end position="174"/>
    </location>
</feature>
<feature type="transmembrane region" description="Helical" evidence="1">
    <location>
        <begin position="180"/>
        <end position="205"/>
    </location>
</feature>
<dbReference type="RefSeq" id="WP_146739381.1">
    <property type="nucleotide sequence ID" value="NZ_CP033459.1"/>
</dbReference>
<dbReference type="Proteomes" id="UP000249375">
    <property type="component" value="Chromosome"/>
</dbReference>
<dbReference type="GO" id="GO:0008237">
    <property type="term" value="F:metallopeptidase activity"/>
    <property type="evidence" value="ECO:0007669"/>
    <property type="project" value="UniProtKB-KW"/>
</dbReference>
<feature type="transmembrane region" description="Helical" evidence="1">
    <location>
        <begin position="47"/>
        <end position="66"/>
    </location>
</feature>
<dbReference type="GO" id="GO:0080120">
    <property type="term" value="P:CAAX-box protein maturation"/>
    <property type="evidence" value="ECO:0007669"/>
    <property type="project" value="UniProtKB-ARBA"/>
</dbReference>
<evidence type="ECO:0000259" key="2">
    <source>
        <dbReference type="Pfam" id="PF02517"/>
    </source>
</evidence>
<gene>
    <name evidence="3" type="ORF">C7Y71_007975</name>
</gene>
<evidence type="ECO:0000313" key="3">
    <source>
        <dbReference type="EMBL" id="QFQ12959.1"/>
    </source>
</evidence>
<accession>A0A5P8E7D3</accession>
<dbReference type="PANTHER" id="PTHR36435:SF1">
    <property type="entry name" value="CAAX AMINO TERMINAL PROTEASE FAMILY PROTEIN"/>
    <property type="match status" value="1"/>
</dbReference>
<evidence type="ECO:0000256" key="1">
    <source>
        <dbReference type="SAM" id="Phobius"/>
    </source>
</evidence>